<dbReference type="RefSeq" id="WP_094452793.1">
    <property type="nucleotide sequence ID" value="NZ_NMVJ01000001.1"/>
</dbReference>
<gene>
    <name evidence="4" type="ORF">CGZ91_04295</name>
</gene>
<dbReference type="AlphaFoldDB" id="A0A255ESW5"/>
<organism evidence="4 5">
    <name type="scientific">Parenemella sanctibonifatiensis</name>
    <dbReference type="NCBI Taxonomy" id="2016505"/>
    <lineage>
        <taxon>Bacteria</taxon>
        <taxon>Bacillati</taxon>
        <taxon>Actinomycetota</taxon>
        <taxon>Actinomycetes</taxon>
        <taxon>Propionibacteriales</taxon>
        <taxon>Propionibacteriaceae</taxon>
        <taxon>Parenemella</taxon>
    </lineage>
</organism>
<accession>A0A255ESW5</accession>
<dbReference type="InterPro" id="IPR016007">
    <property type="entry name" value="Alpha_rhamnosid"/>
</dbReference>
<evidence type="ECO:0000259" key="3">
    <source>
        <dbReference type="Pfam" id="PF17389"/>
    </source>
</evidence>
<dbReference type="PANTHER" id="PTHR33307">
    <property type="entry name" value="ALPHA-RHAMNOSIDASE (EUROFUNG)"/>
    <property type="match status" value="1"/>
</dbReference>
<proteinExistence type="predicted"/>
<protein>
    <recommendedName>
        <fullName evidence="2">alpha-L-rhamnosidase</fullName>
        <ecNumber evidence="2">3.2.1.40</ecNumber>
    </recommendedName>
</protein>
<evidence type="ECO:0000313" key="4">
    <source>
        <dbReference type="EMBL" id="OYN92695.1"/>
    </source>
</evidence>
<dbReference type="EC" id="3.2.1.40" evidence="2"/>
<dbReference type="PANTHER" id="PTHR33307:SF6">
    <property type="entry name" value="ALPHA-RHAMNOSIDASE (EUROFUNG)-RELATED"/>
    <property type="match status" value="1"/>
</dbReference>
<dbReference type="EMBL" id="NMVJ01000001">
    <property type="protein sequence ID" value="OYN92695.1"/>
    <property type="molecule type" value="Genomic_DNA"/>
</dbReference>
<comment type="catalytic activity">
    <reaction evidence="1">
        <text>Hydrolysis of terminal non-reducing alpha-L-rhamnose residues in alpha-L-rhamnosides.</text>
        <dbReference type="EC" id="3.2.1.40"/>
    </reaction>
</comment>
<feature type="domain" description="Alpha-L-rhamnosidase six-hairpin glycosidase" evidence="3">
    <location>
        <begin position="49"/>
        <end position="219"/>
    </location>
</feature>
<dbReference type="GO" id="GO:0030596">
    <property type="term" value="F:alpha-L-rhamnosidase activity"/>
    <property type="evidence" value="ECO:0007669"/>
    <property type="project" value="UniProtKB-EC"/>
</dbReference>
<evidence type="ECO:0000256" key="2">
    <source>
        <dbReference type="ARBA" id="ARBA00012652"/>
    </source>
</evidence>
<evidence type="ECO:0000256" key="1">
    <source>
        <dbReference type="ARBA" id="ARBA00001445"/>
    </source>
</evidence>
<dbReference type="OrthoDB" id="9761045at2"/>
<dbReference type="SUPFAM" id="SSF48208">
    <property type="entry name" value="Six-hairpin glycosidases"/>
    <property type="match status" value="1"/>
</dbReference>
<dbReference type="InterPro" id="IPR035396">
    <property type="entry name" value="Bac_rhamnosid6H"/>
</dbReference>
<dbReference type="InterPro" id="IPR008928">
    <property type="entry name" value="6-hairpin_glycosidase_sf"/>
</dbReference>
<dbReference type="Pfam" id="PF17389">
    <property type="entry name" value="Bac_rhamnosid6H"/>
    <property type="match status" value="1"/>
</dbReference>
<dbReference type="Proteomes" id="UP000216300">
    <property type="component" value="Unassembled WGS sequence"/>
</dbReference>
<dbReference type="GO" id="GO:0005975">
    <property type="term" value="P:carbohydrate metabolic process"/>
    <property type="evidence" value="ECO:0007669"/>
    <property type="project" value="InterPro"/>
</dbReference>
<keyword evidence="5" id="KW-1185">Reference proteome</keyword>
<sequence length="261" mass="28469">MVAIGAAPRLPELLESEFADLTDHLSGDAIEACATASRNMRDDHQIGWVNAVPNAVHHTALRAAAAMARALGDRSTADRHDRRADALREDFQRLLFDPEAGRYRDGLDRTGSPIDHHSFHSSVFALRMGLASERLRPGLVRAVADGGVRGNIFAGMFFFETLFSYSQGVRALEFITDAAAVGPARQLAQGATTTWEAWDKDLKWNTSLCHPAGSMVGSVIAQEVTYRCWGAVFCAKRQRPSSFSTSAPMVSAIRRKPRSVG</sequence>
<evidence type="ECO:0000313" key="5">
    <source>
        <dbReference type="Proteomes" id="UP000216300"/>
    </source>
</evidence>
<name>A0A255ESW5_9ACTN</name>
<dbReference type="InterPro" id="IPR012341">
    <property type="entry name" value="6hp_glycosidase-like_sf"/>
</dbReference>
<comment type="caution">
    <text evidence="4">The sequence shown here is derived from an EMBL/GenBank/DDBJ whole genome shotgun (WGS) entry which is preliminary data.</text>
</comment>
<dbReference type="Gene3D" id="1.50.10.10">
    <property type="match status" value="1"/>
</dbReference>
<reference evidence="4 5" key="1">
    <citation type="submission" date="2017-07" db="EMBL/GenBank/DDBJ databases">
        <title>Draft whole genome sequences of clinical Proprionibacteriaceae strains.</title>
        <authorList>
            <person name="Bernier A.-M."/>
            <person name="Bernard K."/>
            <person name="Domingo M.-C."/>
        </authorList>
    </citation>
    <scope>NUCLEOTIDE SEQUENCE [LARGE SCALE GENOMIC DNA]</scope>
    <source>
        <strain evidence="4 5">NML 150081</strain>
    </source>
</reference>